<proteinExistence type="predicted"/>
<protein>
    <submittedName>
        <fullName evidence="1">Cache domain-containing protein</fullName>
    </submittedName>
</protein>
<comment type="caution">
    <text evidence="1">The sequence shown here is derived from an EMBL/GenBank/DDBJ whole genome shotgun (WGS) entry which is preliminary data.</text>
</comment>
<dbReference type="CDD" id="cd12913">
    <property type="entry name" value="PDC1_MCP_like"/>
    <property type="match status" value="1"/>
</dbReference>
<dbReference type="Gene3D" id="3.30.450.20">
    <property type="entry name" value="PAS domain"/>
    <property type="match status" value="1"/>
</dbReference>
<organism evidence="1 2">
    <name type="scientific">Microbacterium deminutum</name>
    <dbReference type="NCBI Taxonomy" id="344164"/>
    <lineage>
        <taxon>Bacteria</taxon>
        <taxon>Bacillati</taxon>
        <taxon>Actinomycetota</taxon>
        <taxon>Actinomycetes</taxon>
        <taxon>Micrococcales</taxon>
        <taxon>Microbacteriaceae</taxon>
        <taxon>Microbacterium</taxon>
    </lineage>
</organism>
<reference evidence="1 2" key="1">
    <citation type="journal article" date="2019" name="Int. J. Syst. Evol. Microbiol.">
        <title>The Global Catalogue of Microorganisms (GCM) 10K type strain sequencing project: providing services to taxonomists for standard genome sequencing and annotation.</title>
        <authorList>
            <consortium name="The Broad Institute Genomics Platform"/>
            <consortium name="The Broad Institute Genome Sequencing Center for Infectious Disease"/>
            <person name="Wu L."/>
            <person name="Ma J."/>
        </authorList>
    </citation>
    <scope>NUCLEOTIDE SEQUENCE [LARGE SCALE GENOMIC DNA]</scope>
    <source>
        <strain evidence="1 2">JCM 14901</strain>
    </source>
</reference>
<evidence type="ECO:0000313" key="1">
    <source>
        <dbReference type="EMBL" id="GAA1955828.1"/>
    </source>
</evidence>
<keyword evidence="2" id="KW-1185">Reference proteome</keyword>
<dbReference type="EMBL" id="BAAAOG010000002">
    <property type="protein sequence ID" value="GAA1955828.1"/>
    <property type="molecule type" value="Genomic_DNA"/>
</dbReference>
<dbReference type="RefSeq" id="WP_344093456.1">
    <property type="nucleotide sequence ID" value="NZ_BAAAOG010000002.1"/>
</dbReference>
<dbReference type="Proteomes" id="UP001499933">
    <property type="component" value="Unassembled WGS sequence"/>
</dbReference>
<accession>A0ABN2QNX0</accession>
<evidence type="ECO:0000313" key="2">
    <source>
        <dbReference type="Proteomes" id="UP001499933"/>
    </source>
</evidence>
<gene>
    <name evidence="1" type="ORF">GCM10009776_17420</name>
</gene>
<sequence>MSPTATMTPAEVAAYIAETIDPVFATIDAWRDAVERELSRHPEPTAAALDPFVSELVRSALEGPGLITGAGFVATPGYLADARWHLAWWLAGNGARDAAGVRRLAAVSDPESEDFRDYTGLEWWRVPERTGSRHLTGPYVDYVCTDDYTVTITTPVRVSGRMVGIVGADAYAARLEQELRKVIGGAGASCAVVNASGRVVTATESRREPGSILRLAGLADALAPLRDADPGVVSAVLPGGQSVLACGDTSLALVVGI</sequence>
<name>A0ABN2QNX0_9MICO</name>
<dbReference type="Pfam" id="PF22673">
    <property type="entry name" value="MCP-like_PDC_1"/>
    <property type="match status" value="1"/>
</dbReference>